<sequence length="188" mass="21284">MWRYQVLTVCTNIQPVLIFYEHMANLDREVDAIWRYPISGTTLLLLLNRYILLIYGLDSVLWVAALNVTIPVRAHVQILCSWISINFVTELLLIAISAVFSALRVYAISKRKWYLALVVVLTALVPVGTNAVLLIVTRACAIASDAIMIVVTWLHSFRWSSIRITFKSPSPTLTILNRDGACIRDRLV</sequence>
<organism evidence="3 4">
    <name type="scientific">Wolfiporia cocos (strain MD-104)</name>
    <name type="common">Brown rot fungus</name>
    <dbReference type="NCBI Taxonomy" id="742152"/>
    <lineage>
        <taxon>Eukaryota</taxon>
        <taxon>Fungi</taxon>
        <taxon>Dikarya</taxon>
        <taxon>Basidiomycota</taxon>
        <taxon>Agaricomycotina</taxon>
        <taxon>Agaricomycetes</taxon>
        <taxon>Polyporales</taxon>
        <taxon>Phaeolaceae</taxon>
        <taxon>Wolfiporia</taxon>
    </lineage>
</organism>
<gene>
    <name evidence="3" type="ORF">WOLCODRAFT_78225</name>
</gene>
<dbReference type="Proteomes" id="UP000218811">
    <property type="component" value="Unassembled WGS sequence"/>
</dbReference>
<evidence type="ECO:0000259" key="2">
    <source>
        <dbReference type="Pfam" id="PF20151"/>
    </source>
</evidence>
<evidence type="ECO:0000256" key="1">
    <source>
        <dbReference type="SAM" id="Phobius"/>
    </source>
</evidence>
<feature type="domain" description="DUF6533" evidence="2">
    <location>
        <begin position="16"/>
        <end position="53"/>
    </location>
</feature>
<proteinExistence type="predicted"/>
<name>A0A2H3JSY0_WOLCO</name>
<dbReference type="Pfam" id="PF20151">
    <property type="entry name" value="DUF6533"/>
    <property type="match status" value="1"/>
</dbReference>
<accession>A0A2H3JSY0</accession>
<feature type="transmembrane region" description="Helical" evidence="1">
    <location>
        <begin position="82"/>
        <end position="106"/>
    </location>
</feature>
<keyword evidence="4" id="KW-1185">Reference proteome</keyword>
<keyword evidence="1" id="KW-0472">Membrane</keyword>
<reference evidence="3 4" key="1">
    <citation type="journal article" date="2012" name="Science">
        <title>The Paleozoic origin of enzymatic lignin decomposition reconstructed from 31 fungal genomes.</title>
        <authorList>
            <person name="Floudas D."/>
            <person name="Binder M."/>
            <person name="Riley R."/>
            <person name="Barry K."/>
            <person name="Blanchette R.A."/>
            <person name="Henrissat B."/>
            <person name="Martinez A.T."/>
            <person name="Otillar R."/>
            <person name="Spatafora J.W."/>
            <person name="Yadav J.S."/>
            <person name="Aerts A."/>
            <person name="Benoit I."/>
            <person name="Boyd A."/>
            <person name="Carlson A."/>
            <person name="Copeland A."/>
            <person name="Coutinho P.M."/>
            <person name="de Vries R.P."/>
            <person name="Ferreira P."/>
            <person name="Findley K."/>
            <person name="Foster B."/>
            <person name="Gaskell J."/>
            <person name="Glotzer D."/>
            <person name="Gorecki P."/>
            <person name="Heitman J."/>
            <person name="Hesse C."/>
            <person name="Hori C."/>
            <person name="Igarashi K."/>
            <person name="Jurgens J.A."/>
            <person name="Kallen N."/>
            <person name="Kersten P."/>
            <person name="Kohler A."/>
            <person name="Kuees U."/>
            <person name="Kumar T.K.A."/>
            <person name="Kuo A."/>
            <person name="LaButti K."/>
            <person name="Larrondo L.F."/>
            <person name="Lindquist E."/>
            <person name="Ling A."/>
            <person name="Lombard V."/>
            <person name="Lucas S."/>
            <person name="Lundell T."/>
            <person name="Martin R."/>
            <person name="McLaughlin D.J."/>
            <person name="Morgenstern I."/>
            <person name="Morin E."/>
            <person name="Murat C."/>
            <person name="Nagy L.G."/>
            <person name="Nolan M."/>
            <person name="Ohm R.A."/>
            <person name="Patyshakuliyeva A."/>
            <person name="Rokas A."/>
            <person name="Ruiz-Duenas F.J."/>
            <person name="Sabat G."/>
            <person name="Salamov A."/>
            <person name="Samejima M."/>
            <person name="Schmutz J."/>
            <person name="Slot J.C."/>
            <person name="St John F."/>
            <person name="Stenlid J."/>
            <person name="Sun H."/>
            <person name="Sun S."/>
            <person name="Syed K."/>
            <person name="Tsang A."/>
            <person name="Wiebenga A."/>
            <person name="Young D."/>
            <person name="Pisabarro A."/>
            <person name="Eastwood D.C."/>
            <person name="Martin F."/>
            <person name="Cullen D."/>
            <person name="Grigoriev I.V."/>
            <person name="Hibbett D.S."/>
        </authorList>
    </citation>
    <scope>NUCLEOTIDE SEQUENCE [LARGE SCALE GENOMIC DNA]</scope>
    <source>
        <strain evidence="3 4">MD-104</strain>
    </source>
</reference>
<dbReference type="OMA" id="MHERAWH"/>
<evidence type="ECO:0000313" key="4">
    <source>
        <dbReference type="Proteomes" id="UP000218811"/>
    </source>
</evidence>
<feature type="transmembrane region" description="Helical" evidence="1">
    <location>
        <begin position="50"/>
        <end position="70"/>
    </location>
</feature>
<keyword evidence="1" id="KW-0812">Transmembrane</keyword>
<dbReference type="EMBL" id="KB468168">
    <property type="protein sequence ID" value="PCH44635.1"/>
    <property type="molecule type" value="Genomic_DNA"/>
</dbReference>
<feature type="transmembrane region" description="Helical" evidence="1">
    <location>
        <begin position="113"/>
        <end position="129"/>
    </location>
</feature>
<protein>
    <recommendedName>
        <fullName evidence="2">DUF6533 domain-containing protein</fullName>
    </recommendedName>
</protein>
<dbReference type="InterPro" id="IPR045340">
    <property type="entry name" value="DUF6533"/>
</dbReference>
<feature type="transmembrane region" description="Helical" evidence="1">
    <location>
        <begin position="135"/>
        <end position="154"/>
    </location>
</feature>
<dbReference type="AlphaFoldDB" id="A0A2H3JSY0"/>
<keyword evidence="1" id="KW-1133">Transmembrane helix</keyword>
<evidence type="ECO:0000313" key="3">
    <source>
        <dbReference type="EMBL" id="PCH44635.1"/>
    </source>
</evidence>